<gene>
    <name evidence="2" type="ORF">J2W56_005209</name>
</gene>
<keyword evidence="3" id="KW-1185">Reference proteome</keyword>
<proteinExistence type="predicted"/>
<dbReference type="Pfam" id="PF01636">
    <property type="entry name" value="APH"/>
    <property type="match status" value="1"/>
</dbReference>
<keyword evidence="2" id="KW-0808">Transferase</keyword>
<name>A0ABU1XLP0_9NOCA</name>
<evidence type="ECO:0000313" key="3">
    <source>
        <dbReference type="Proteomes" id="UP001251217"/>
    </source>
</evidence>
<dbReference type="SUPFAM" id="SSF56112">
    <property type="entry name" value="Protein kinase-like (PK-like)"/>
    <property type="match status" value="1"/>
</dbReference>
<accession>A0ABU1XLP0</accession>
<evidence type="ECO:0000313" key="2">
    <source>
        <dbReference type="EMBL" id="MDR7171449.1"/>
    </source>
</evidence>
<dbReference type="InterPro" id="IPR011009">
    <property type="entry name" value="Kinase-like_dom_sf"/>
</dbReference>
<dbReference type="GO" id="GO:0016301">
    <property type="term" value="F:kinase activity"/>
    <property type="evidence" value="ECO:0007669"/>
    <property type="project" value="UniProtKB-KW"/>
</dbReference>
<feature type="domain" description="Aminoglycoside phosphotransferase" evidence="1">
    <location>
        <begin position="2"/>
        <end position="100"/>
    </location>
</feature>
<dbReference type="InterPro" id="IPR002575">
    <property type="entry name" value="Aminoglycoside_PTrfase"/>
</dbReference>
<organism evidence="2 3">
    <name type="scientific">Nocardia kruczakiae</name>
    <dbReference type="NCBI Taxonomy" id="261477"/>
    <lineage>
        <taxon>Bacteria</taxon>
        <taxon>Bacillati</taxon>
        <taxon>Actinomycetota</taxon>
        <taxon>Actinomycetes</taxon>
        <taxon>Mycobacteriales</taxon>
        <taxon>Nocardiaceae</taxon>
        <taxon>Nocardia</taxon>
    </lineage>
</organism>
<dbReference type="Gene3D" id="3.30.200.20">
    <property type="entry name" value="Phosphorylase Kinase, domain 1"/>
    <property type="match status" value="1"/>
</dbReference>
<keyword evidence="2" id="KW-0418">Kinase</keyword>
<comment type="caution">
    <text evidence="2">The sequence shown here is derived from an EMBL/GenBank/DDBJ whole genome shotgun (WGS) entry which is preliminary data.</text>
</comment>
<evidence type="ECO:0000259" key="1">
    <source>
        <dbReference type="Pfam" id="PF01636"/>
    </source>
</evidence>
<dbReference type="EMBL" id="JAVDWW010000009">
    <property type="protein sequence ID" value="MDR7171449.1"/>
    <property type="molecule type" value="Genomic_DNA"/>
</dbReference>
<sequence>MEFSGGWDTVATLVDDRWVERRPRRPEVAAQLLRETRLLPWLAAQLPLQVPVPRVAGENPLVVRHALTPGSAIETPCAEQGFLIGRFLRALHDCPANFPPIPSSTAISVPSTFWSPPAASPA</sequence>
<protein>
    <submittedName>
        <fullName evidence="2">Aminoglycoside phosphotransferase (APT) family kinase protein</fullName>
    </submittedName>
</protein>
<dbReference type="Proteomes" id="UP001251217">
    <property type="component" value="Unassembled WGS sequence"/>
</dbReference>
<reference evidence="2 3" key="1">
    <citation type="submission" date="2023-07" db="EMBL/GenBank/DDBJ databases">
        <title>Sorghum-associated microbial communities from plants grown in Nebraska, USA.</title>
        <authorList>
            <person name="Schachtman D."/>
        </authorList>
    </citation>
    <scope>NUCLEOTIDE SEQUENCE [LARGE SCALE GENOMIC DNA]</scope>
    <source>
        <strain evidence="2 3">4272</strain>
    </source>
</reference>